<dbReference type="Gene3D" id="2.40.440.10">
    <property type="entry name" value="L,D-transpeptidase catalytic domain-like"/>
    <property type="match status" value="1"/>
</dbReference>
<dbReference type="PANTHER" id="PTHR30582:SF2">
    <property type="entry name" value="L,D-TRANSPEPTIDASE YCIB-RELATED"/>
    <property type="match status" value="1"/>
</dbReference>
<name>A0A2M7W568_9BACT</name>
<dbReference type="PANTHER" id="PTHR30582">
    <property type="entry name" value="L,D-TRANSPEPTIDASE"/>
    <property type="match status" value="1"/>
</dbReference>
<feature type="transmembrane region" description="Helical" evidence="7">
    <location>
        <begin position="7"/>
        <end position="28"/>
    </location>
</feature>
<keyword evidence="7" id="KW-0472">Membrane</keyword>
<evidence type="ECO:0000256" key="5">
    <source>
        <dbReference type="ARBA" id="ARBA00023316"/>
    </source>
</evidence>
<dbReference type="InterPro" id="IPR038063">
    <property type="entry name" value="Transpep_catalytic_dom"/>
</dbReference>
<dbReference type="SUPFAM" id="SSF141523">
    <property type="entry name" value="L,D-transpeptidase catalytic domain-like"/>
    <property type="match status" value="1"/>
</dbReference>
<dbReference type="GO" id="GO:0005576">
    <property type="term" value="C:extracellular region"/>
    <property type="evidence" value="ECO:0007669"/>
    <property type="project" value="TreeGrafter"/>
</dbReference>
<dbReference type="InterPro" id="IPR050979">
    <property type="entry name" value="LD-transpeptidase"/>
</dbReference>
<dbReference type="Pfam" id="PF03734">
    <property type="entry name" value="YkuD"/>
    <property type="match status" value="1"/>
</dbReference>
<keyword evidence="5 6" id="KW-0961">Cell wall biogenesis/degradation</keyword>
<dbReference type="GO" id="GO:0018104">
    <property type="term" value="P:peptidoglycan-protein cross-linking"/>
    <property type="evidence" value="ECO:0007669"/>
    <property type="project" value="TreeGrafter"/>
</dbReference>
<evidence type="ECO:0000259" key="8">
    <source>
        <dbReference type="PROSITE" id="PS52029"/>
    </source>
</evidence>
<dbReference type="GO" id="GO:0008360">
    <property type="term" value="P:regulation of cell shape"/>
    <property type="evidence" value="ECO:0007669"/>
    <property type="project" value="UniProtKB-UniRule"/>
</dbReference>
<evidence type="ECO:0000256" key="1">
    <source>
        <dbReference type="ARBA" id="ARBA00004752"/>
    </source>
</evidence>
<dbReference type="Proteomes" id="UP000230137">
    <property type="component" value="Unassembled WGS sequence"/>
</dbReference>
<evidence type="ECO:0000256" key="2">
    <source>
        <dbReference type="ARBA" id="ARBA00022679"/>
    </source>
</evidence>
<dbReference type="CDD" id="cd16913">
    <property type="entry name" value="YkuD_like"/>
    <property type="match status" value="1"/>
</dbReference>
<evidence type="ECO:0000256" key="4">
    <source>
        <dbReference type="ARBA" id="ARBA00022984"/>
    </source>
</evidence>
<evidence type="ECO:0000256" key="6">
    <source>
        <dbReference type="PROSITE-ProRule" id="PRU01373"/>
    </source>
</evidence>
<dbReference type="GO" id="GO:0071972">
    <property type="term" value="F:peptidoglycan L,D-transpeptidase activity"/>
    <property type="evidence" value="ECO:0007669"/>
    <property type="project" value="TreeGrafter"/>
</dbReference>
<dbReference type="GO" id="GO:0016740">
    <property type="term" value="F:transferase activity"/>
    <property type="evidence" value="ECO:0007669"/>
    <property type="project" value="UniProtKB-KW"/>
</dbReference>
<evidence type="ECO:0000313" key="9">
    <source>
        <dbReference type="EMBL" id="PJA20926.1"/>
    </source>
</evidence>
<protein>
    <recommendedName>
        <fullName evidence="8">L,D-TPase catalytic domain-containing protein</fullName>
    </recommendedName>
</protein>
<feature type="active site" description="Proton donor/acceptor" evidence="6">
    <location>
        <position position="398"/>
    </location>
</feature>
<proteinExistence type="predicted"/>
<dbReference type="AlphaFoldDB" id="A0A2M7W568"/>
<dbReference type="InterPro" id="IPR005490">
    <property type="entry name" value="LD_TPept_cat_dom"/>
</dbReference>
<comment type="caution">
    <text evidence="9">The sequence shown here is derived from an EMBL/GenBank/DDBJ whole genome shotgun (WGS) entry which is preliminary data.</text>
</comment>
<feature type="active site" description="Nucleophile" evidence="6">
    <location>
        <position position="422"/>
    </location>
</feature>
<sequence>MKREKIALLITITSTIVILLLVIILMFVKCQLIIANVSVGGVKIGFRDKINAYQIISAKIPNQIIFKYGSDILFQGDKTEIGLIYDPVKSIVEAEKINRSFDKIAYAKNISIPVIYNEDAILSKINKLPEKYQPAQNAKLEITNGIISEVKEINGQEFDFNQLANLITNNPFSGEYELTMVETRADIKLEDLSRTKTEIENILKTKLSLIQNKKIKEKIEVKVISALIGFEQTDNQVKAVVEEAKIDKYLEALSNKLSVKANPVVKYQNGEVVDNGKKGSQLNIEKLKKDILDNLGQEKNIELEFVEADPTAKIVEQPFQPGLNVGKYIEIDLSTQRLAAFNGQNKDYEFVVSSGKWSMPTPNGTFTINNKNPRAYSSKYNLYMPYWMAFIGSTYGLHALPEWANGYKEGENHLGVPISHGCVRLSTENALTLYNWTEIGTTVVIHK</sequence>
<keyword evidence="7" id="KW-0812">Transmembrane</keyword>
<evidence type="ECO:0000313" key="10">
    <source>
        <dbReference type="Proteomes" id="UP000230137"/>
    </source>
</evidence>
<keyword evidence="3 6" id="KW-0133">Cell shape</keyword>
<comment type="pathway">
    <text evidence="1 6">Cell wall biogenesis; peptidoglycan biosynthesis.</text>
</comment>
<keyword evidence="4 6" id="KW-0573">Peptidoglycan synthesis</keyword>
<keyword evidence="7" id="KW-1133">Transmembrane helix</keyword>
<dbReference type="PROSITE" id="PS52029">
    <property type="entry name" value="LD_TPASE"/>
    <property type="match status" value="1"/>
</dbReference>
<keyword evidence="2" id="KW-0808">Transferase</keyword>
<evidence type="ECO:0000256" key="7">
    <source>
        <dbReference type="SAM" id="Phobius"/>
    </source>
</evidence>
<gene>
    <name evidence="9" type="ORF">COX60_00355</name>
</gene>
<feature type="domain" description="L,D-TPase catalytic" evidence="8">
    <location>
        <begin position="327"/>
        <end position="446"/>
    </location>
</feature>
<dbReference type="GO" id="GO:0071555">
    <property type="term" value="P:cell wall organization"/>
    <property type="evidence" value="ECO:0007669"/>
    <property type="project" value="UniProtKB-UniRule"/>
</dbReference>
<dbReference type="EMBL" id="PFQF01000006">
    <property type="protein sequence ID" value="PJA20926.1"/>
    <property type="molecule type" value="Genomic_DNA"/>
</dbReference>
<reference evidence="10" key="1">
    <citation type="submission" date="2017-09" db="EMBL/GenBank/DDBJ databases">
        <title>Depth-based differentiation of microbial function through sediment-hosted aquifers and enrichment of novel symbionts in the deep terrestrial subsurface.</title>
        <authorList>
            <person name="Probst A.J."/>
            <person name="Ladd B."/>
            <person name="Jarett J.K."/>
            <person name="Geller-Mcgrath D.E."/>
            <person name="Sieber C.M.K."/>
            <person name="Emerson J.B."/>
            <person name="Anantharaman K."/>
            <person name="Thomas B.C."/>
            <person name="Malmstrom R."/>
            <person name="Stieglmeier M."/>
            <person name="Klingl A."/>
            <person name="Woyke T."/>
            <person name="Ryan C.M."/>
            <person name="Banfield J.F."/>
        </authorList>
    </citation>
    <scope>NUCLEOTIDE SEQUENCE [LARGE SCALE GENOMIC DNA]</scope>
</reference>
<evidence type="ECO:0000256" key="3">
    <source>
        <dbReference type="ARBA" id="ARBA00022960"/>
    </source>
</evidence>
<accession>A0A2M7W568</accession>
<dbReference type="UniPathway" id="UPA00219"/>
<organism evidence="9 10">
    <name type="scientific">Candidatus Berkelbacteria bacterium CG_4_10_14_0_2_um_filter_35_9_33_12</name>
    <dbReference type="NCBI Taxonomy" id="1974499"/>
    <lineage>
        <taxon>Bacteria</taxon>
        <taxon>Candidatus Berkelbacteria</taxon>
    </lineage>
</organism>